<dbReference type="Proteomes" id="UP000292372">
    <property type="component" value="Unassembled WGS sequence"/>
</dbReference>
<dbReference type="PROSITE" id="PS51257">
    <property type="entry name" value="PROKAR_LIPOPROTEIN"/>
    <property type="match status" value="1"/>
</dbReference>
<dbReference type="OrthoDB" id="9817707at2"/>
<dbReference type="RefSeq" id="WP_130936633.1">
    <property type="nucleotide sequence ID" value="NZ_BMEE01000002.1"/>
</dbReference>
<proteinExistence type="predicted"/>
<accession>A0A4Q9FQB1</accession>
<gene>
    <name evidence="1" type="ORF">EYD46_08435</name>
</gene>
<reference evidence="1 2" key="1">
    <citation type="journal article" date="2015" name="Int. J. Syst. Evol. Microbiol.">
        <title>Hyunsoonleella pacifica sp. nov., isolated from seawater of South Pacific Gyre.</title>
        <authorList>
            <person name="Gao X."/>
            <person name="Zhang Z."/>
            <person name="Dai X."/>
            <person name="Zhang X.H."/>
        </authorList>
    </citation>
    <scope>NUCLEOTIDE SEQUENCE [LARGE SCALE GENOMIC DNA]</scope>
    <source>
        <strain evidence="1 2">SW033</strain>
    </source>
</reference>
<dbReference type="Gene3D" id="2.40.160.20">
    <property type="match status" value="1"/>
</dbReference>
<dbReference type="SUPFAM" id="SSF56925">
    <property type="entry name" value="OMPA-like"/>
    <property type="match status" value="1"/>
</dbReference>
<organism evidence="1 2">
    <name type="scientific">Hyunsoonleella pacifica</name>
    <dbReference type="NCBI Taxonomy" id="1080224"/>
    <lineage>
        <taxon>Bacteria</taxon>
        <taxon>Pseudomonadati</taxon>
        <taxon>Bacteroidota</taxon>
        <taxon>Flavobacteriia</taxon>
        <taxon>Flavobacteriales</taxon>
        <taxon>Flavobacteriaceae</taxon>
    </lineage>
</organism>
<name>A0A4Q9FQB1_9FLAO</name>
<dbReference type="InterPro" id="IPR011250">
    <property type="entry name" value="OMP/PagP_B-barrel"/>
</dbReference>
<protein>
    <submittedName>
        <fullName evidence="1">Uncharacterized protein</fullName>
    </submittedName>
</protein>
<comment type="caution">
    <text evidence="1">The sequence shown here is derived from an EMBL/GenBank/DDBJ whole genome shotgun (WGS) entry which is preliminary data.</text>
</comment>
<evidence type="ECO:0000313" key="2">
    <source>
        <dbReference type="Proteomes" id="UP000292372"/>
    </source>
</evidence>
<evidence type="ECO:0000313" key="1">
    <source>
        <dbReference type="EMBL" id="TBN16652.1"/>
    </source>
</evidence>
<dbReference type="AlphaFoldDB" id="A0A4Q9FQB1"/>
<keyword evidence="2" id="KW-1185">Reference proteome</keyword>
<sequence>MKTKHTLTLLACIILYSCYFVGFSQQNSNYRYTKNQEAAANLISAFNTMHKTQNIVNWKDTKPCKVKDLMGKAPTSIIAIDTSNIAFAINGIYSTIQPPITSETFDKGMFNTLEDKALNAINNSKNFADFVHGFTGKDIGGIKGERTSSSGMVYKDIDEIRSYYKSLKKFLNGLEFTPKHDNNLNGNCRTEATSDVKIIKFNYPKITWEISTYVTVNCICNNGLDPTEIKSGSYEYTATLNGIFTHAKMTFDQPKDSKITIHSLECCAIKEESISSEPLTDNIDDLMPEQYIGGGVGIGAQQDFEEISYCVSAEYLKKLTNGSNESAWYVGAEAGYSGWSFNDSKSNRIKIGPKLQYHTAVTPSKQTQLVVGLMGNYNFGTNDNGFSKDDVTGIVGCAYGGVNIRVCENWSLFGQFPVFIYESTTFKSEAGGEFKTDGTSLLLNKDNPLKLGVRYKF</sequence>
<dbReference type="EMBL" id="SIRS01000003">
    <property type="protein sequence ID" value="TBN16652.1"/>
    <property type="molecule type" value="Genomic_DNA"/>
</dbReference>